<keyword evidence="3 7" id="KW-1133">Transmembrane helix</keyword>
<feature type="compositionally biased region" description="Polar residues" evidence="6">
    <location>
        <begin position="480"/>
        <end position="495"/>
    </location>
</feature>
<proteinExistence type="predicted"/>
<feature type="region of interest" description="Disordered" evidence="6">
    <location>
        <begin position="749"/>
        <end position="788"/>
    </location>
</feature>
<evidence type="ECO:0000256" key="3">
    <source>
        <dbReference type="ARBA" id="ARBA00022989"/>
    </source>
</evidence>
<dbReference type="InterPro" id="IPR007656">
    <property type="entry name" value="GTD-bd"/>
</dbReference>
<dbReference type="GO" id="GO:0080115">
    <property type="term" value="F:myosin XI tail binding"/>
    <property type="evidence" value="ECO:0007669"/>
    <property type="project" value="UniProtKB-ARBA"/>
</dbReference>
<reference evidence="9 10" key="1">
    <citation type="journal article" date="2017" name="Plant Biotechnol. J.">
        <title>A comprehensive draft genome sequence for lupin (Lupinus angustifolius), an emerging health food: insights into plant-microbe interactions and legume evolution.</title>
        <authorList>
            <person name="Hane J.K."/>
            <person name="Ming Y."/>
            <person name="Kamphuis L.G."/>
            <person name="Nelson M.N."/>
            <person name="Garg G."/>
            <person name="Atkins C.A."/>
            <person name="Bayer P.E."/>
            <person name="Bravo A."/>
            <person name="Bringans S."/>
            <person name="Cannon S."/>
            <person name="Edwards D."/>
            <person name="Foley R."/>
            <person name="Gao L.L."/>
            <person name="Harrison M.J."/>
            <person name="Huang W."/>
            <person name="Hurgobin B."/>
            <person name="Li S."/>
            <person name="Liu C.W."/>
            <person name="McGrath A."/>
            <person name="Morahan G."/>
            <person name="Murray J."/>
            <person name="Weller J."/>
            <person name="Jian J."/>
            <person name="Singh K.B."/>
        </authorList>
    </citation>
    <scope>NUCLEOTIDE SEQUENCE [LARGE SCALE GENOMIC DNA]</scope>
    <source>
        <strain evidence="10">cv. Tanjil</strain>
        <tissue evidence="9">Whole plant</tissue>
    </source>
</reference>
<dbReference type="PANTHER" id="PTHR31448:SF39">
    <property type="entry name" value="MYOSIN-BINDING PROTEIN 4-RELATED"/>
    <property type="match status" value="1"/>
</dbReference>
<keyword evidence="10" id="KW-1185">Reference proteome</keyword>
<protein>
    <recommendedName>
        <fullName evidence="8">GTD-binding domain-containing protein</fullName>
    </recommendedName>
</protein>
<evidence type="ECO:0000256" key="6">
    <source>
        <dbReference type="SAM" id="MobiDB-lite"/>
    </source>
</evidence>
<evidence type="ECO:0000256" key="4">
    <source>
        <dbReference type="ARBA" id="ARBA00023136"/>
    </source>
</evidence>
<dbReference type="GO" id="GO:0016020">
    <property type="term" value="C:membrane"/>
    <property type="evidence" value="ECO:0007669"/>
    <property type="project" value="UniProtKB-SubCell"/>
</dbReference>
<accession>A0A4P1RKB0</accession>
<dbReference type="Pfam" id="PF04576">
    <property type="entry name" value="Zein-binding"/>
    <property type="match status" value="1"/>
</dbReference>
<feature type="transmembrane region" description="Helical" evidence="7">
    <location>
        <begin position="20"/>
        <end position="46"/>
    </location>
</feature>
<evidence type="ECO:0000256" key="2">
    <source>
        <dbReference type="ARBA" id="ARBA00022692"/>
    </source>
</evidence>
<dbReference type="InterPro" id="IPR039306">
    <property type="entry name" value="MYOB"/>
</dbReference>
<dbReference type="AlphaFoldDB" id="A0A4P1RKB0"/>
<evidence type="ECO:0000313" key="10">
    <source>
        <dbReference type="Proteomes" id="UP000188354"/>
    </source>
</evidence>
<feature type="coiled-coil region" evidence="5">
    <location>
        <begin position="823"/>
        <end position="850"/>
    </location>
</feature>
<feature type="compositionally biased region" description="Polar residues" evidence="6">
    <location>
        <begin position="771"/>
        <end position="783"/>
    </location>
</feature>
<dbReference type="Proteomes" id="UP000188354">
    <property type="component" value="Chromosome LG04"/>
</dbReference>
<sequence length="883" mass="97626">MAASGSETSFVKTKRTKGFIALLTTAACEWFLIFLLLVDAVVSFLLTKFASYCQLQLPCLLCSRLDHIFGCEKPEFYQNLFCCKHKSEITSLISCHIHGKVADGHRMCDDCLLSFTTTTNPNTKTHRLLAGKLGLVLGGSGFQSPSLSRDLFTASKGSRQCICCGKLWKSEQNASRSIQLKSSGRAVLKPYIPLPHAQRQSRLNHRENSKKVKDKFYGTEGKGNFHHVGYTELRLNSDSESEFLFSDDDDNVNIFHENIEAGNDPTTQFTPMIPPKCIQDDLNPAKAHVEHNISKHYDEKFLGSDAVNDDDLEDFNLLQENKKSPSSDVPVPISLDEVSPSPIAVNHCNNESEVDKGSYLSHNSLTGPLSELTTLDGAHTLVGSSSNKSADATLASGTGLVFESHGDILENIDTMEIASIETDPVISDSAPTNTSPMPKNSSSMSKSNLTSMEREVPGFVTEQPTIEEVVKVREELELSPSRSTSPHGSNMSSEVPINHARSPVIDDETSNSNAIQGLQKSASVESALESLDGSNDSEIEGESIVDRLKRQIEHDKKYVDSLQKELEEERNASAIAANEAMSMITRLQEEKAALQMETLQYLRMMEEQAEYDNDELDKVNDLLTEKEKEIQDLEAELEFYRLNLTDDHAVHNMPEESCDSKGGSVTEKNVGAHNSTDTLNIVSDLKFPEVSEVSNEAVPSGTSSLEFEEEKQYISECLKNLEKKLHQLPWNGISSDIYNVRPEKLEVGESNELGSSKGEGPQLDSHEETDLSTQKNIGTSNGNHTDKGCSAASDSGDCSLDKENINSTCVGQKDSPPMREVDLVALENEMSDLNDRLEALEFDRDLLEHIINSLRNGDVGKQFIQDIAHQLHELRKIGIRSKW</sequence>
<dbReference type="PROSITE" id="PS51775">
    <property type="entry name" value="GTD_BINDING"/>
    <property type="match status" value="1"/>
</dbReference>
<feature type="region of interest" description="Disordered" evidence="6">
    <location>
        <begin position="475"/>
        <end position="496"/>
    </location>
</feature>
<evidence type="ECO:0000313" key="9">
    <source>
        <dbReference type="EMBL" id="OIW12627.1"/>
    </source>
</evidence>
<keyword evidence="2 7" id="KW-0812">Transmembrane</keyword>
<evidence type="ECO:0000256" key="7">
    <source>
        <dbReference type="SAM" id="Phobius"/>
    </source>
</evidence>
<dbReference type="STRING" id="3871.A0A4P1RKB0"/>
<organism evidence="9 10">
    <name type="scientific">Lupinus angustifolius</name>
    <name type="common">Narrow-leaved blue lupine</name>
    <dbReference type="NCBI Taxonomy" id="3871"/>
    <lineage>
        <taxon>Eukaryota</taxon>
        <taxon>Viridiplantae</taxon>
        <taxon>Streptophyta</taxon>
        <taxon>Embryophyta</taxon>
        <taxon>Tracheophyta</taxon>
        <taxon>Spermatophyta</taxon>
        <taxon>Magnoliopsida</taxon>
        <taxon>eudicotyledons</taxon>
        <taxon>Gunneridae</taxon>
        <taxon>Pentapetalae</taxon>
        <taxon>rosids</taxon>
        <taxon>fabids</taxon>
        <taxon>Fabales</taxon>
        <taxon>Fabaceae</taxon>
        <taxon>Papilionoideae</taxon>
        <taxon>50 kb inversion clade</taxon>
        <taxon>genistoids sensu lato</taxon>
        <taxon>core genistoids</taxon>
        <taxon>Genisteae</taxon>
        <taxon>Lupinus</taxon>
    </lineage>
</organism>
<evidence type="ECO:0000256" key="1">
    <source>
        <dbReference type="ARBA" id="ARBA00004167"/>
    </source>
</evidence>
<comment type="subcellular location">
    <subcellularLocation>
        <location evidence="1">Membrane</location>
        <topology evidence="1">Single-pass membrane protein</topology>
    </subcellularLocation>
</comment>
<keyword evidence="5" id="KW-0175">Coiled coil</keyword>
<dbReference type="EMBL" id="CM007364">
    <property type="protein sequence ID" value="OIW12627.1"/>
    <property type="molecule type" value="Genomic_DNA"/>
</dbReference>
<feature type="compositionally biased region" description="Low complexity" evidence="6">
    <location>
        <begin position="431"/>
        <end position="446"/>
    </location>
</feature>
<gene>
    <name evidence="9" type="ORF">TanjilG_24560</name>
</gene>
<name>A0A4P1RKB0_LUPAN</name>
<feature type="coiled-coil region" evidence="5">
    <location>
        <begin position="545"/>
        <end position="643"/>
    </location>
</feature>
<feature type="region of interest" description="Disordered" evidence="6">
    <location>
        <begin position="425"/>
        <end position="446"/>
    </location>
</feature>
<feature type="domain" description="GTD-binding" evidence="8">
    <location>
        <begin position="543"/>
        <end position="641"/>
    </location>
</feature>
<evidence type="ECO:0000256" key="5">
    <source>
        <dbReference type="SAM" id="Coils"/>
    </source>
</evidence>
<dbReference type="PANTHER" id="PTHR31448">
    <property type="entry name" value="MYOSIN-BINDING PROTEIN 2"/>
    <property type="match status" value="1"/>
</dbReference>
<dbReference type="Gramene" id="OIW12627">
    <property type="protein sequence ID" value="OIW12627"/>
    <property type="gene ID" value="TanjilG_24560"/>
</dbReference>
<evidence type="ECO:0000259" key="8">
    <source>
        <dbReference type="PROSITE" id="PS51775"/>
    </source>
</evidence>
<keyword evidence="4 7" id="KW-0472">Membrane</keyword>